<feature type="region of interest" description="Disordered" evidence="1">
    <location>
        <begin position="128"/>
        <end position="152"/>
    </location>
</feature>
<accession>A0ABT4ANB6</accession>
<keyword evidence="4" id="KW-1185">Reference proteome</keyword>
<feature type="compositionally biased region" description="Basic and acidic residues" evidence="1">
    <location>
        <begin position="137"/>
        <end position="148"/>
    </location>
</feature>
<dbReference type="Proteomes" id="UP001207654">
    <property type="component" value="Unassembled WGS sequence"/>
</dbReference>
<evidence type="ECO:0000313" key="3">
    <source>
        <dbReference type="EMBL" id="MCY1083192.1"/>
    </source>
</evidence>
<organism evidence="3 4">
    <name type="scientific">Archangium lansingense</name>
    <dbReference type="NCBI Taxonomy" id="2995310"/>
    <lineage>
        <taxon>Bacteria</taxon>
        <taxon>Pseudomonadati</taxon>
        <taxon>Myxococcota</taxon>
        <taxon>Myxococcia</taxon>
        <taxon>Myxococcales</taxon>
        <taxon>Cystobacterineae</taxon>
        <taxon>Archangiaceae</taxon>
        <taxon>Archangium</taxon>
    </lineage>
</organism>
<feature type="signal peptide" evidence="2">
    <location>
        <begin position="1"/>
        <end position="24"/>
    </location>
</feature>
<feature type="chain" id="PRO_5045721580" description="Lipoprotein" evidence="2">
    <location>
        <begin position="25"/>
        <end position="174"/>
    </location>
</feature>
<evidence type="ECO:0000256" key="1">
    <source>
        <dbReference type="SAM" id="MobiDB-lite"/>
    </source>
</evidence>
<evidence type="ECO:0000256" key="2">
    <source>
        <dbReference type="SAM" id="SignalP"/>
    </source>
</evidence>
<proteinExistence type="predicted"/>
<sequence length="174" mass="18046">MPRTLKTLGALAALAALVPAPAPAARDVEAPLAGTVTATTYSSSGAFHGAVDIDGGTCGTTNVTTAVVGSLAWNVVINTPNTICYTNLSIPKNEVRHTFADGFTFRVMHFNPSAASVDKTCDRCNIGKASSPGNPDSDIHLQRDKSGTKDTSWYSGYTTKGEALSLSERVGVLG</sequence>
<keyword evidence="2" id="KW-0732">Signal</keyword>
<evidence type="ECO:0008006" key="5">
    <source>
        <dbReference type="Google" id="ProtNLM"/>
    </source>
</evidence>
<dbReference type="EMBL" id="JAPNKA010000001">
    <property type="protein sequence ID" value="MCY1083192.1"/>
    <property type="molecule type" value="Genomic_DNA"/>
</dbReference>
<protein>
    <recommendedName>
        <fullName evidence="5">Lipoprotein</fullName>
    </recommendedName>
</protein>
<name>A0ABT4ANB6_9BACT</name>
<evidence type="ECO:0000313" key="4">
    <source>
        <dbReference type="Proteomes" id="UP001207654"/>
    </source>
</evidence>
<dbReference type="RefSeq" id="WP_267541731.1">
    <property type="nucleotide sequence ID" value="NZ_JAPNKA010000001.1"/>
</dbReference>
<gene>
    <name evidence="3" type="ORF">OV287_53025</name>
</gene>
<reference evidence="3 4" key="1">
    <citation type="submission" date="2022-11" db="EMBL/GenBank/DDBJ databases">
        <title>Minimal conservation of predation-associated metabolite biosynthetic gene clusters underscores biosynthetic potential of Myxococcota including descriptions for ten novel species: Archangium lansinium sp. nov., Myxococcus landrumus sp. nov., Nannocystis bai.</title>
        <authorList>
            <person name="Ahearne A."/>
            <person name="Stevens C."/>
            <person name="Phillips K."/>
        </authorList>
    </citation>
    <scope>NUCLEOTIDE SEQUENCE [LARGE SCALE GENOMIC DNA]</scope>
    <source>
        <strain evidence="3 4">MIWBW</strain>
    </source>
</reference>
<comment type="caution">
    <text evidence="3">The sequence shown here is derived from an EMBL/GenBank/DDBJ whole genome shotgun (WGS) entry which is preliminary data.</text>
</comment>